<name>A0A183GR41_HELPZ</name>
<evidence type="ECO:0000256" key="1">
    <source>
        <dbReference type="SAM" id="MobiDB-lite"/>
    </source>
</evidence>
<evidence type="ECO:0000313" key="3">
    <source>
        <dbReference type="Proteomes" id="UP000050761"/>
    </source>
</evidence>
<reference evidence="4" key="2">
    <citation type="submission" date="2019-09" db="UniProtKB">
        <authorList>
            <consortium name="WormBaseParasite"/>
        </authorList>
    </citation>
    <scope>IDENTIFICATION</scope>
</reference>
<organism evidence="3 4">
    <name type="scientific">Heligmosomoides polygyrus</name>
    <name type="common">Parasitic roundworm</name>
    <dbReference type="NCBI Taxonomy" id="6339"/>
    <lineage>
        <taxon>Eukaryota</taxon>
        <taxon>Metazoa</taxon>
        <taxon>Ecdysozoa</taxon>
        <taxon>Nematoda</taxon>
        <taxon>Chromadorea</taxon>
        <taxon>Rhabditida</taxon>
        <taxon>Rhabditina</taxon>
        <taxon>Rhabditomorpha</taxon>
        <taxon>Strongyloidea</taxon>
        <taxon>Heligmosomidae</taxon>
        <taxon>Heligmosomoides</taxon>
    </lineage>
</organism>
<keyword evidence="3" id="KW-1185">Reference proteome</keyword>
<dbReference type="WBParaSite" id="HPBE_0002516101-mRNA-1">
    <property type="protein sequence ID" value="HPBE_0002516101-mRNA-1"/>
    <property type="gene ID" value="HPBE_0002516101"/>
</dbReference>
<accession>A0A3P8F135</accession>
<sequence>MNAFAEFWELFATVVHNNTSVPTITKFLYLKSKLKGEAANLIAPLNFLERNYQEAVKIPKYTYARPELLRVRLYEQLEAVPPASDTPLGQRTTMCTIKALWIQLQGAGEQPASSGLMRTIRRKFPVSTRRDSHKLRKRTDNWTVEELLTSLDQVIDEFEITEDPDSLESVPQYTLSVQHGRSRSPKRP</sequence>
<dbReference type="AlphaFoldDB" id="A0A183GR41"/>
<accession>A0A183GR41</accession>
<protein>
    <submittedName>
        <fullName evidence="4">SCAN box domain-containing protein</fullName>
    </submittedName>
</protein>
<dbReference type="InterPro" id="IPR005312">
    <property type="entry name" value="DUF1759"/>
</dbReference>
<dbReference type="Pfam" id="PF03564">
    <property type="entry name" value="DUF1759"/>
    <property type="match status" value="1"/>
</dbReference>
<feature type="region of interest" description="Disordered" evidence="1">
    <location>
        <begin position="163"/>
        <end position="188"/>
    </location>
</feature>
<reference evidence="2 3" key="1">
    <citation type="submission" date="2018-11" db="EMBL/GenBank/DDBJ databases">
        <authorList>
            <consortium name="Pathogen Informatics"/>
        </authorList>
    </citation>
    <scope>NUCLEOTIDE SEQUENCE [LARGE SCALE GENOMIC DNA]</scope>
</reference>
<dbReference type="EMBL" id="UZAH01037436">
    <property type="protein sequence ID" value="VDP49405.1"/>
    <property type="molecule type" value="Genomic_DNA"/>
</dbReference>
<feature type="compositionally biased region" description="Polar residues" evidence="1">
    <location>
        <begin position="169"/>
        <end position="179"/>
    </location>
</feature>
<evidence type="ECO:0000313" key="2">
    <source>
        <dbReference type="EMBL" id="VDP49405.1"/>
    </source>
</evidence>
<evidence type="ECO:0000313" key="4">
    <source>
        <dbReference type="WBParaSite" id="HPBE_0002516101-mRNA-1"/>
    </source>
</evidence>
<gene>
    <name evidence="2" type="ORF">HPBE_LOCUS25160</name>
</gene>
<dbReference type="Proteomes" id="UP000050761">
    <property type="component" value="Unassembled WGS sequence"/>
</dbReference>
<dbReference type="OrthoDB" id="5872449at2759"/>
<proteinExistence type="predicted"/>